<reference evidence="2 3" key="1">
    <citation type="submission" date="2017-04" db="EMBL/GenBank/DDBJ databases">
        <authorList>
            <person name="Afonso C.L."/>
            <person name="Miller P.J."/>
            <person name="Scott M.A."/>
            <person name="Spackman E."/>
            <person name="Goraichik I."/>
            <person name="Dimitrov K.M."/>
            <person name="Suarez D.L."/>
            <person name="Swayne D.E."/>
        </authorList>
    </citation>
    <scope>NUCLEOTIDE SEQUENCE [LARGE SCALE GENOMIC DNA]</scope>
    <source>
        <strain evidence="2 3">DSM 43828</strain>
    </source>
</reference>
<accession>A0A1Y5Y717</accession>
<proteinExistence type="predicted"/>
<evidence type="ECO:0000256" key="1">
    <source>
        <dbReference type="SAM" id="MobiDB-lite"/>
    </source>
</evidence>
<organism evidence="2 3">
    <name type="scientific">Kibdelosporangium aridum</name>
    <dbReference type="NCBI Taxonomy" id="2030"/>
    <lineage>
        <taxon>Bacteria</taxon>
        <taxon>Bacillati</taxon>
        <taxon>Actinomycetota</taxon>
        <taxon>Actinomycetes</taxon>
        <taxon>Pseudonocardiales</taxon>
        <taxon>Pseudonocardiaceae</taxon>
        <taxon>Kibdelosporangium</taxon>
    </lineage>
</organism>
<keyword evidence="3" id="KW-1185">Reference proteome</keyword>
<name>A0A1Y5Y717_KIBAR</name>
<dbReference type="EMBL" id="FWXV01000012">
    <property type="protein sequence ID" value="SMD25985.1"/>
    <property type="molecule type" value="Genomic_DNA"/>
</dbReference>
<dbReference type="RefSeq" id="WP_084433779.1">
    <property type="nucleotide sequence ID" value="NZ_FWXV01000012.1"/>
</dbReference>
<sequence length="286" mass="30035">MRLTGSGGRVTGGLLGLTLILSVGGCAEAGDTPLTAEEKAAAIVLAEKLDQALPSAEMRAIEACMAGRGFRFPPAELARPPADNGGYGTRLATGPRPQDDPDLAVRSYLHTLPPARQGEYWETLRPAGSPMAELTLPDGTVVRLATEGCEAAGRAHVYGSVQDYLRITMFPTALASAAPGIASEPDVQASLAVYAGCMSAAGYPVASPSEALKLARERFGSRAPSAPADQAERAMAAADQDCQRRSDIQQRLKSVMADKAAAWLRSANPDIHRLVQARQDAISRAR</sequence>
<dbReference type="Proteomes" id="UP000192674">
    <property type="component" value="Unassembled WGS sequence"/>
</dbReference>
<evidence type="ECO:0000313" key="3">
    <source>
        <dbReference type="Proteomes" id="UP000192674"/>
    </source>
</evidence>
<protein>
    <recommendedName>
        <fullName evidence="4">Lipoprotein</fullName>
    </recommendedName>
</protein>
<evidence type="ECO:0000313" key="2">
    <source>
        <dbReference type="EMBL" id="SMD25985.1"/>
    </source>
</evidence>
<dbReference type="PROSITE" id="PS51257">
    <property type="entry name" value="PROKAR_LIPOPROTEIN"/>
    <property type="match status" value="1"/>
</dbReference>
<dbReference type="OrthoDB" id="4800194at2"/>
<gene>
    <name evidence="2" type="ORF">SAMN05661093_09563</name>
</gene>
<feature type="region of interest" description="Disordered" evidence="1">
    <location>
        <begin position="79"/>
        <end position="98"/>
    </location>
</feature>
<dbReference type="AlphaFoldDB" id="A0A1Y5Y717"/>
<evidence type="ECO:0008006" key="4">
    <source>
        <dbReference type="Google" id="ProtNLM"/>
    </source>
</evidence>